<evidence type="ECO:0000259" key="6">
    <source>
        <dbReference type="SMART" id="SM00495"/>
    </source>
</evidence>
<evidence type="ECO:0000256" key="3">
    <source>
        <dbReference type="ARBA" id="ARBA00012733"/>
    </source>
</evidence>
<dbReference type="PROSITE" id="PS51318">
    <property type="entry name" value="TAT"/>
    <property type="match status" value="1"/>
</dbReference>
<dbReference type="SUPFAM" id="SSF50939">
    <property type="entry name" value="Sialidases"/>
    <property type="match status" value="1"/>
</dbReference>
<evidence type="ECO:0000256" key="4">
    <source>
        <dbReference type="ARBA" id="ARBA00022801"/>
    </source>
</evidence>
<dbReference type="GO" id="GO:0004308">
    <property type="term" value="F:exo-alpha-sialidase activity"/>
    <property type="evidence" value="ECO:0007669"/>
    <property type="project" value="UniProtKB-EC"/>
</dbReference>
<evidence type="ECO:0000313" key="7">
    <source>
        <dbReference type="EMBL" id="UPL16292.1"/>
    </source>
</evidence>
<dbReference type="InterPro" id="IPR013783">
    <property type="entry name" value="Ig-like_fold"/>
</dbReference>
<comment type="catalytic activity">
    <reaction evidence="1">
        <text>Hydrolysis of alpha-(2-&gt;3)-, alpha-(2-&gt;6)-, alpha-(2-&gt;8)- glycosidic linkages of terminal sialic acid residues in oligosaccharides, glycoproteins, glycolipids, colominic acid and synthetic substrates.</text>
        <dbReference type="EC" id="3.2.1.18"/>
    </reaction>
</comment>
<dbReference type="Gene3D" id="2.120.10.10">
    <property type="match status" value="1"/>
</dbReference>
<dbReference type="SUPFAM" id="SSF51055">
    <property type="entry name" value="Carbohydrate binding domain"/>
    <property type="match status" value="2"/>
</dbReference>
<dbReference type="RefSeq" id="WP_261811882.1">
    <property type="nucleotide sequence ID" value="NZ_CP078078.1"/>
</dbReference>
<evidence type="ECO:0000256" key="5">
    <source>
        <dbReference type="SAM" id="SignalP"/>
    </source>
</evidence>
<evidence type="ECO:0000256" key="2">
    <source>
        <dbReference type="ARBA" id="ARBA00009348"/>
    </source>
</evidence>
<feature type="domain" description="Chitin-binding type-3" evidence="6">
    <location>
        <begin position="885"/>
        <end position="928"/>
    </location>
</feature>
<dbReference type="Gene3D" id="2.60.40.10">
    <property type="entry name" value="Immunoglobulins"/>
    <property type="match status" value="1"/>
</dbReference>
<sequence>MHVPPTPAPRSRRRHWLRCGTIGALVLALSLPATAATAAPAPGYLTDPNSAPGDYLELNLGADRTAANYFYRIPALAHLGDGVVIAAWDARPGSAADAPNPNSIIQRRSTDNGRTWGPLQIIAAGKTGSDRYGYSDPSYVVDRESGRVFAFFVHSKDQGFQGSAYGDDDANRQIMGAAVIHSDDGGATWSAPRLITDVVKTSNGTMSGGVYSPVAGDVKGTFATSGEGIQLRYGEHAGRLLQQYAGTVRQADGSTAIQAYSVYSDDGGETWERGEYIGTGMDENKVVELSDGRVMLNSRDSSNGRLRKVAISTDGGHSYGPVIRDAELPDPTNNASITRLHPEAAEGTVDAKKLIFTNANNGANGNRVNGAVRLSCDDGETWPGLRTLETGTFAYSSATAIDEGRVGVLWEAGYTDTMQFSSFDEEWMNAVCAPLSVPAIALTAGVATAVPVTVTNQEATALSGSVTLHTPAGWTATTAQIADLAPGATTTVELQVTAPQGAAGAQRLQAAFAAADGRLSQTTATFTLPQTSVLGATLTMTNTSAARNVVTNPYTAGEQLSFQVRVVSTAGMTTVVTPAANTFTTGFAPTACRWLSLPAYDAYNCNTPRRTLTQADIDRGWYTPEFAFTVAPVDGSAPAVTVTHTGAPVVLRDGVLTATITGARADAGRDLGSNPYTVGEQVPYAFRVDNGSPMTVTVVPATGDFSPFLPPAAGNCRYRNLSLGAGYDCGTARHTVTQTDIDRGFFVADTTWTVEAAGQTTTQLTVAGGEVDVIARTPAVSGQTAGEWADENGNGVADAFDTVTWTRTVENTGNVALEAVTAAGADVGALAPGEAVTLDPVVVRLTTDDVAQGSLAAEPFEATAANGARTVSTSSDAGTLTLPTAAAWSAKSVYTEGELVSLDGRLWQASWWTRDQRPGDPVGPWQELASDEEGATVWTPSRVFTAGDDVVHDGTRFEAKWWTRNQQPHAAATGGPWQKVG</sequence>
<dbReference type="CDD" id="cd15482">
    <property type="entry name" value="Sialidase_non-viral"/>
    <property type="match status" value="1"/>
</dbReference>
<dbReference type="InterPro" id="IPR003610">
    <property type="entry name" value="CBM5/12"/>
</dbReference>
<dbReference type="Gene3D" id="2.10.10.20">
    <property type="entry name" value="Carbohydrate-binding module superfamily 5/12"/>
    <property type="match status" value="2"/>
</dbReference>
<keyword evidence="7" id="KW-0326">Glycosidase</keyword>
<feature type="chain" id="PRO_5047469009" description="exo-alpha-sialidase" evidence="5">
    <location>
        <begin position="36"/>
        <end position="981"/>
    </location>
</feature>
<dbReference type="InterPro" id="IPR036573">
    <property type="entry name" value="CBM_sf_5/12"/>
</dbReference>
<protein>
    <recommendedName>
        <fullName evidence="3">exo-alpha-sialidase</fullName>
        <ecNumber evidence="3">3.2.1.18</ecNumber>
    </recommendedName>
</protein>
<keyword evidence="5" id="KW-0732">Signal</keyword>
<comment type="similarity">
    <text evidence="2">Belongs to the glycosyl hydrolase 33 family.</text>
</comment>
<dbReference type="Pfam" id="PF13088">
    <property type="entry name" value="BNR_2"/>
    <property type="match status" value="1"/>
</dbReference>
<dbReference type="EC" id="3.2.1.18" evidence="3"/>
<gene>
    <name evidence="7" type="ORF">KV397_00235</name>
</gene>
<dbReference type="InterPro" id="IPR006311">
    <property type="entry name" value="TAT_signal"/>
</dbReference>
<dbReference type="CDD" id="cd12215">
    <property type="entry name" value="ChiC_BD"/>
    <property type="match status" value="2"/>
</dbReference>
<dbReference type="Proteomes" id="UP000830631">
    <property type="component" value="Chromosome"/>
</dbReference>
<accession>A0ABY4IU29</accession>
<dbReference type="Pfam" id="PF02839">
    <property type="entry name" value="CBM_5_12"/>
    <property type="match status" value="2"/>
</dbReference>
<keyword evidence="8" id="KW-1185">Reference proteome</keyword>
<dbReference type="InterPro" id="IPR036278">
    <property type="entry name" value="Sialidase_sf"/>
</dbReference>
<organism evidence="7 8">
    <name type="scientific">Microbacterium aurugineum</name>
    <dbReference type="NCBI Taxonomy" id="2851642"/>
    <lineage>
        <taxon>Bacteria</taxon>
        <taxon>Bacillati</taxon>
        <taxon>Actinomycetota</taxon>
        <taxon>Actinomycetes</taxon>
        <taxon>Micrococcales</taxon>
        <taxon>Microbacteriaceae</taxon>
        <taxon>Microbacterium</taxon>
    </lineage>
</organism>
<dbReference type="EMBL" id="CP078078">
    <property type="protein sequence ID" value="UPL16292.1"/>
    <property type="molecule type" value="Genomic_DNA"/>
</dbReference>
<proteinExistence type="inferred from homology"/>
<dbReference type="InterPro" id="IPR026856">
    <property type="entry name" value="Sialidase_fam"/>
</dbReference>
<dbReference type="PANTHER" id="PTHR10628:SF30">
    <property type="entry name" value="EXO-ALPHA-SIALIDASE"/>
    <property type="match status" value="1"/>
</dbReference>
<dbReference type="InterPro" id="IPR018905">
    <property type="entry name" value="A-galactase_NEW3"/>
</dbReference>
<feature type="domain" description="Chitin-binding type-3" evidence="6">
    <location>
        <begin position="935"/>
        <end position="980"/>
    </location>
</feature>
<dbReference type="InterPro" id="IPR011040">
    <property type="entry name" value="Sialidase"/>
</dbReference>
<name>A0ABY4IU29_9MICO</name>
<evidence type="ECO:0000256" key="1">
    <source>
        <dbReference type="ARBA" id="ARBA00000427"/>
    </source>
</evidence>
<dbReference type="PANTHER" id="PTHR10628">
    <property type="entry name" value="SIALIDASE"/>
    <property type="match status" value="1"/>
</dbReference>
<feature type="signal peptide" evidence="5">
    <location>
        <begin position="1"/>
        <end position="35"/>
    </location>
</feature>
<reference evidence="7 8" key="1">
    <citation type="submission" date="2021-06" db="EMBL/GenBank/DDBJ databases">
        <title>Genome-based taxonomic framework of Microbacterium strains isolated from marine environment, the description of four new species and reclassification of four preexisting species.</title>
        <authorList>
            <person name="Lee S.D."/>
            <person name="Kim S.-M."/>
            <person name="Byeon Y.-S."/>
            <person name="Yang H.L."/>
            <person name="Kim I.S."/>
        </authorList>
    </citation>
    <scope>NUCLEOTIDE SEQUENCE [LARGE SCALE GENOMIC DNA]</scope>
    <source>
        <strain evidence="7 8">KSW4-10</strain>
    </source>
</reference>
<dbReference type="Pfam" id="PF10633">
    <property type="entry name" value="NPCBM_assoc"/>
    <property type="match status" value="1"/>
</dbReference>
<dbReference type="SMART" id="SM00495">
    <property type="entry name" value="ChtBD3"/>
    <property type="match status" value="2"/>
</dbReference>
<keyword evidence="4 7" id="KW-0378">Hydrolase</keyword>
<evidence type="ECO:0000313" key="8">
    <source>
        <dbReference type="Proteomes" id="UP000830631"/>
    </source>
</evidence>